<feature type="compositionally biased region" description="Low complexity" evidence="3">
    <location>
        <begin position="164"/>
        <end position="185"/>
    </location>
</feature>
<dbReference type="GO" id="GO:0005768">
    <property type="term" value="C:endosome"/>
    <property type="evidence" value="ECO:0007669"/>
    <property type="project" value="TreeGrafter"/>
</dbReference>
<feature type="compositionally biased region" description="Pro residues" evidence="3">
    <location>
        <begin position="223"/>
        <end position="236"/>
    </location>
</feature>
<sequence>MEEEEKSSPPLPAEPAAWEPRIRQLSGLGIHELTIEAEAGGGGGYFAGLGGSPRTRRTSHAGLDVPISGRARAPTLAGEGYHPSPTPALPTALEASVELVGARPLARCFVALLLPDAVVITPTASPEPPVSPATSKTTRPGSPGSPHTTRTRTISLPPRPQIKTTLAGSGSPTASATTSPTASPTIRRSQLNGSAGGRSRPQPIRRSTLAQAGRASSEMGLRRPPPLQPSGPPPKVPFFFSSIHKPSTHPRWANIEPGDMAPWLTVPETASSVVEVQVWVEENGKWRRLPGVGGVVDFTQLAVVPAGTKLPPNTIQWTFATHPKFVFYLPPPGSDVKPGPPHDAEKSVLERSIRETRMKKGANVGGIHQLVNIQSVIADTQRSVDDLQRQIDSLIAADTDRSAVRREVSERALRVRWVKDRVADVERTIEETKARITLHCGRLDARRALLTAAAEREAVDKSRAMELASSITDVEDQRSRILPSIYKLRAFHAQILDSLFPITPISPPDLLYAVLGVPLPIPTGPKDPAPPLTLAPSQTPEGCPKVDERTTSAALGYAALIVHIISLLGGTAAALAYPVTYAGTRSHVRDVVSIMQGPRSFPLYGKGVERYRYEYAVFLLNKDIELLMHEADVRMLDLRHTLPNLKSLLLTLSSPDMPPPGPVGGPGWASGAASRNSSRQASTSFTPSFGRRGSTLRSTSVTSLPPPFTPSHQSTSLTGASIASVGPTDESGSDFPASEAASGRSSPVREWASTQPVASSTLRQVTVGDDEESDDETVNSGATEVEGYAVEK</sequence>
<accession>A0AAF0Y7U2</accession>
<feature type="compositionally biased region" description="Polar residues" evidence="3">
    <location>
        <begin position="675"/>
        <end position="687"/>
    </location>
</feature>
<dbReference type="AlphaFoldDB" id="A0AAF0Y7U2"/>
<feature type="region of interest" description="Disordered" evidence="3">
    <location>
        <begin position="122"/>
        <end position="242"/>
    </location>
</feature>
<evidence type="ECO:0000256" key="1">
    <source>
        <dbReference type="ARBA" id="ARBA00023054"/>
    </source>
</evidence>
<feature type="compositionally biased region" description="Acidic residues" evidence="3">
    <location>
        <begin position="768"/>
        <end position="777"/>
    </location>
</feature>
<evidence type="ECO:0000256" key="3">
    <source>
        <dbReference type="SAM" id="MobiDB-lite"/>
    </source>
</evidence>
<dbReference type="GeneID" id="87808240"/>
<dbReference type="GO" id="GO:0000149">
    <property type="term" value="F:SNARE binding"/>
    <property type="evidence" value="ECO:0007669"/>
    <property type="project" value="TreeGrafter"/>
</dbReference>
<evidence type="ECO:0000313" key="5">
    <source>
        <dbReference type="Proteomes" id="UP000827549"/>
    </source>
</evidence>
<keyword evidence="1 2" id="KW-0175">Coiled coil</keyword>
<dbReference type="GO" id="GO:0035493">
    <property type="term" value="P:SNARE complex assembly"/>
    <property type="evidence" value="ECO:0007669"/>
    <property type="project" value="TreeGrafter"/>
</dbReference>
<keyword evidence="5" id="KW-1185">Reference proteome</keyword>
<dbReference type="EMBL" id="CP086716">
    <property type="protein sequence ID" value="WOO81487.1"/>
    <property type="molecule type" value="Genomic_DNA"/>
</dbReference>
<dbReference type="PANTHER" id="PTHR15157">
    <property type="entry name" value="UV RADIATION RESISTANCE-ASSOCIATED GENE PROTEIN"/>
    <property type="match status" value="1"/>
</dbReference>
<dbReference type="RefSeq" id="XP_062627519.1">
    <property type="nucleotide sequence ID" value="XM_062771535.1"/>
</dbReference>
<reference evidence="4" key="1">
    <citation type="submission" date="2023-10" db="EMBL/GenBank/DDBJ databases">
        <authorList>
            <person name="Noh H."/>
        </authorList>
    </citation>
    <scope>NUCLEOTIDE SEQUENCE</scope>
    <source>
        <strain evidence="4">DUCC4014</strain>
    </source>
</reference>
<feature type="compositionally biased region" description="Polar residues" evidence="3">
    <location>
        <begin position="752"/>
        <end position="764"/>
    </location>
</feature>
<evidence type="ECO:0000256" key="2">
    <source>
        <dbReference type="SAM" id="Coils"/>
    </source>
</evidence>
<protein>
    <submittedName>
        <fullName evidence="4">UV radiation resistance associated protein</fullName>
    </submittedName>
</protein>
<feature type="region of interest" description="Disordered" evidence="3">
    <location>
        <begin position="653"/>
        <end position="792"/>
    </location>
</feature>
<dbReference type="PANTHER" id="PTHR15157:SF5">
    <property type="entry name" value="UV RADIATION RESISTANCE-ASSOCIATED GENE PROTEIN"/>
    <property type="match status" value="1"/>
</dbReference>
<gene>
    <name evidence="4" type="primary">Uvrag</name>
    <name evidence="4" type="ORF">LOC62_03G005009</name>
</gene>
<proteinExistence type="predicted"/>
<feature type="compositionally biased region" description="Polar residues" evidence="3">
    <location>
        <begin position="132"/>
        <end position="154"/>
    </location>
</feature>
<feature type="coiled-coil region" evidence="2">
    <location>
        <begin position="370"/>
        <end position="397"/>
    </location>
</feature>
<name>A0AAF0Y7U2_9TREE</name>
<organism evidence="4 5">
    <name type="scientific">Vanrija pseudolonga</name>
    <dbReference type="NCBI Taxonomy" id="143232"/>
    <lineage>
        <taxon>Eukaryota</taxon>
        <taxon>Fungi</taxon>
        <taxon>Dikarya</taxon>
        <taxon>Basidiomycota</taxon>
        <taxon>Agaricomycotina</taxon>
        <taxon>Tremellomycetes</taxon>
        <taxon>Trichosporonales</taxon>
        <taxon>Trichosporonaceae</taxon>
        <taxon>Vanrija</taxon>
    </lineage>
</organism>
<dbReference type="Proteomes" id="UP000827549">
    <property type="component" value="Chromosome 3"/>
</dbReference>
<feature type="compositionally biased region" description="Polar residues" evidence="3">
    <location>
        <begin position="710"/>
        <end position="721"/>
    </location>
</feature>
<evidence type="ECO:0000313" key="4">
    <source>
        <dbReference type="EMBL" id="WOO81487.1"/>
    </source>
</evidence>
<dbReference type="GO" id="GO:0000323">
    <property type="term" value="C:lytic vacuole"/>
    <property type="evidence" value="ECO:0007669"/>
    <property type="project" value="TreeGrafter"/>
</dbReference>